<keyword evidence="4" id="KW-0540">Nuclease</keyword>
<keyword evidence="6" id="KW-0547">Nucleotide-binding</keyword>
<evidence type="ECO:0000259" key="19">
    <source>
        <dbReference type="PROSITE" id="PS50994"/>
    </source>
</evidence>
<feature type="compositionally biased region" description="Low complexity" evidence="17">
    <location>
        <begin position="181"/>
        <end position="203"/>
    </location>
</feature>
<dbReference type="InterPro" id="IPR057670">
    <property type="entry name" value="SH3_retrovirus"/>
</dbReference>
<evidence type="ECO:0000256" key="3">
    <source>
        <dbReference type="ARBA" id="ARBA00022670"/>
    </source>
</evidence>
<dbReference type="GO" id="GO:0006310">
    <property type="term" value="P:DNA recombination"/>
    <property type="evidence" value="ECO:0007669"/>
    <property type="project" value="UniProtKB-KW"/>
</dbReference>
<dbReference type="GO" id="GO:0008233">
    <property type="term" value="F:peptidase activity"/>
    <property type="evidence" value="ECO:0007669"/>
    <property type="project" value="UniProtKB-KW"/>
</dbReference>
<dbReference type="InterPro" id="IPR001584">
    <property type="entry name" value="Integrase_cat-core"/>
</dbReference>
<reference evidence="20 21" key="1">
    <citation type="journal article" date="2022" name="G3 (Bethesda)">
        <title>Whole-genome sequence and methylome profiling of the almond [Prunus dulcis (Mill.) D.A. Webb] cultivar 'Nonpareil'.</title>
        <authorList>
            <person name="D'Amico-Willman K.M."/>
            <person name="Ouma W.Z."/>
            <person name="Meulia T."/>
            <person name="Sideli G.M."/>
            <person name="Gradziel T.M."/>
            <person name="Fresnedo-Ramirez J."/>
        </authorList>
    </citation>
    <scope>NUCLEOTIDE SEQUENCE [LARGE SCALE GENOMIC DNA]</scope>
    <source>
        <strain evidence="20">Clone GOH B32 T37-40</strain>
    </source>
</reference>
<evidence type="ECO:0000256" key="13">
    <source>
        <dbReference type="ARBA" id="ARBA00022932"/>
    </source>
</evidence>
<dbReference type="Proteomes" id="UP001054821">
    <property type="component" value="Chromosome 4"/>
</dbReference>
<dbReference type="Pfam" id="PF13976">
    <property type="entry name" value="gag_pre-integrs"/>
    <property type="match status" value="1"/>
</dbReference>
<evidence type="ECO:0000256" key="4">
    <source>
        <dbReference type="ARBA" id="ARBA00022722"/>
    </source>
</evidence>
<organism evidence="20 21">
    <name type="scientific">Prunus dulcis</name>
    <name type="common">Almond</name>
    <name type="synonym">Amygdalus dulcis</name>
    <dbReference type="NCBI Taxonomy" id="3755"/>
    <lineage>
        <taxon>Eukaryota</taxon>
        <taxon>Viridiplantae</taxon>
        <taxon>Streptophyta</taxon>
        <taxon>Embryophyta</taxon>
        <taxon>Tracheophyta</taxon>
        <taxon>Spermatophyta</taxon>
        <taxon>Magnoliopsida</taxon>
        <taxon>eudicotyledons</taxon>
        <taxon>Gunneridae</taxon>
        <taxon>Pentapetalae</taxon>
        <taxon>rosids</taxon>
        <taxon>fabids</taxon>
        <taxon>Rosales</taxon>
        <taxon>Rosaceae</taxon>
        <taxon>Amygdaloideae</taxon>
        <taxon>Amygdaleae</taxon>
        <taxon>Prunus</taxon>
    </lineage>
</organism>
<dbReference type="AlphaFoldDB" id="A0AAD4Z4H3"/>
<keyword evidence="15" id="KW-0233">DNA recombination</keyword>
<sequence length="751" mass="85786">MAGSGTTELRTPENYEGKEKEEGSKVAEVEKSTMAEILMKDAHALGLIQSAVRSVKLQGLRREFEYTRKKDSEPLSVYTAKLFDLINQMKSYGEELPRERVVQKLLISLPKSYDSICFMIEHSKDLDTLEIQEVVASLKSFELRLDRHTENSTEKAFTSLNIESKSSKSESSSGNHKSQKNWKSNGKNWSNKSNSNPKPNASNEGTKTPCKHCEKLHYGKCWYEGKPKCRGCGKFGHILRDCHGNQSVQKVNYANQIEETGTLFYACNVVTDVKLNNSWYVDSGCSNHMTGDERLLVDIRRDVNFKVKMGTGETVQVVGKGTLVIDTKAGRKHIQEVMLVPRLEENLLSVGQMMEHGNCLIFGKGMVTIFDDWSLQNPIAKVQMTSNRCFLLTMEPATQLVLKASVTHSLQTWHKRLGHLNDQSIRLLANQGMVHGLPSLEKDFEVCEGCKLGKQHRDSFPAESTWRAQFPLEVVHTDICGPMQTASMSENRYFLLFIDDCTRMAWVYFLRNKSNAFECFKKFKAMTEQQSGHKVKSLRSDRGREFMSNEFHEYCSEVGIQRRLTVAYSPQQNGVAKRKNRTVIEMAKSMLHEKGLPYEFWAEAVNTVVYLLNRCPSKSLKEVTPFEAYTGRKPGIAHLKVFGALCHVLIPSALRHKLEENSHKCIFVGYGLCEKGYRLYDRRTRKIILSIDVYFDETASWKWENTSNAEMRMPMQMENQDNAEHEQMVADESTQILDTQMQEEEENCTSR</sequence>
<dbReference type="GO" id="GO:0004519">
    <property type="term" value="F:endonuclease activity"/>
    <property type="evidence" value="ECO:0007669"/>
    <property type="project" value="UniProtKB-KW"/>
</dbReference>
<feature type="domain" description="Integrase catalytic" evidence="19">
    <location>
        <begin position="467"/>
        <end position="633"/>
    </location>
</feature>
<feature type="compositionally biased region" description="Basic and acidic residues" evidence="17">
    <location>
        <begin position="10"/>
        <end position="27"/>
    </location>
</feature>
<feature type="domain" description="CCHC-type" evidence="18">
    <location>
        <begin position="228"/>
        <end position="242"/>
    </location>
</feature>
<evidence type="ECO:0000256" key="2">
    <source>
        <dbReference type="ARBA" id="ARBA00022612"/>
    </source>
</evidence>
<evidence type="ECO:0000256" key="11">
    <source>
        <dbReference type="ARBA" id="ARBA00022908"/>
    </source>
</evidence>
<keyword evidence="3" id="KW-0645">Protease</keyword>
<dbReference type="InterPro" id="IPR036397">
    <property type="entry name" value="RNaseH_sf"/>
</dbReference>
<dbReference type="GO" id="GO:0003887">
    <property type="term" value="F:DNA-directed DNA polymerase activity"/>
    <property type="evidence" value="ECO:0007669"/>
    <property type="project" value="UniProtKB-KW"/>
</dbReference>
<evidence type="ECO:0000256" key="8">
    <source>
        <dbReference type="ARBA" id="ARBA00022801"/>
    </source>
</evidence>
<dbReference type="InterPro" id="IPR012337">
    <property type="entry name" value="RNaseH-like_sf"/>
</dbReference>
<dbReference type="InterPro" id="IPR025724">
    <property type="entry name" value="GAG-pre-integrase_dom"/>
</dbReference>
<evidence type="ECO:0000259" key="18">
    <source>
        <dbReference type="PROSITE" id="PS50158"/>
    </source>
</evidence>
<dbReference type="SUPFAM" id="SSF53098">
    <property type="entry name" value="Ribonuclease H-like"/>
    <property type="match status" value="1"/>
</dbReference>
<name>A0AAD4Z4H3_PRUDU</name>
<evidence type="ECO:0000256" key="1">
    <source>
        <dbReference type="ARBA" id="ARBA00002180"/>
    </source>
</evidence>
<dbReference type="Gene3D" id="3.30.420.10">
    <property type="entry name" value="Ribonuclease H-like superfamily/Ribonuclease H"/>
    <property type="match status" value="1"/>
</dbReference>
<dbReference type="GO" id="GO:0005524">
    <property type="term" value="F:ATP binding"/>
    <property type="evidence" value="ECO:0007669"/>
    <property type="project" value="UniProtKB-KW"/>
</dbReference>
<gene>
    <name evidence="20" type="ORF">L3X38_022565</name>
</gene>
<dbReference type="GO" id="GO:0003676">
    <property type="term" value="F:nucleic acid binding"/>
    <property type="evidence" value="ECO:0007669"/>
    <property type="project" value="InterPro"/>
</dbReference>
<dbReference type="Pfam" id="PF22936">
    <property type="entry name" value="Pol_BBD"/>
    <property type="match status" value="1"/>
</dbReference>
<keyword evidence="13" id="KW-0808">Transferase</keyword>
<feature type="region of interest" description="Disordered" evidence="17">
    <location>
        <begin position="154"/>
        <end position="207"/>
    </location>
</feature>
<comment type="caution">
    <text evidence="20">The sequence shown here is derived from an EMBL/GenBank/DDBJ whole genome shotgun (WGS) entry which is preliminary data.</text>
</comment>
<evidence type="ECO:0000256" key="16">
    <source>
        <dbReference type="PROSITE-ProRule" id="PRU00047"/>
    </source>
</evidence>
<keyword evidence="5" id="KW-0479">Metal-binding</keyword>
<evidence type="ECO:0000256" key="5">
    <source>
        <dbReference type="ARBA" id="ARBA00022723"/>
    </source>
</evidence>
<dbReference type="InterPro" id="IPR039537">
    <property type="entry name" value="Retrotran_Ty1/copia-like"/>
</dbReference>
<proteinExistence type="predicted"/>
<evidence type="ECO:0000256" key="6">
    <source>
        <dbReference type="ARBA" id="ARBA00022741"/>
    </source>
</evidence>
<dbReference type="Pfam" id="PF14223">
    <property type="entry name" value="Retrotran_gag_2"/>
    <property type="match status" value="1"/>
</dbReference>
<accession>A0AAD4Z4H3</accession>
<feature type="region of interest" description="Disordered" evidence="17">
    <location>
        <begin position="1"/>
        <end position="27"/>
    </location>
</feature>
<dbReference type="GO" id="GO:0008270">
    <property type="term" value="F:zinc ion binding"/>
    <property type="evidence" value="ECO:0007669"/>
    <property type="project" value="UniProtKB-KW"/>
</dbReference>
<dbReference type="InterPro" id="IPR054722">
    <property type="entry name" value="PolX-like_BBD"/>
</dbReference>
<keyword evidence="10" id="KW-0460">Magnesium</keyword>
<evidence type="ECO:0000256" key="9">
    <source>
        <dbReference type="ARBA" id="ARBA00022840"/>
    </source>
</evidence>
<evidence type="ECO:0000313" key="21">
    <source>
        <dbReference type="Proteomes" id="UP001054821"/>
    </source>
</evidence>
<dbReference type="Pfam" id="PF00665">
    <property type="entry name" value="rve"/>
    <property type="match status" value="1"/>
</dbReference>
<protein>
    <submittedName>
        <fullName evidence="20">Uncharacterized protein</fullName>
    </submittedName>
</protein>
<dbReference type="PANTHER" id="PTHR42648">
    <property type="entry name" value="TRANSPOSASE, PUTATIVE-RELATED"/>
    <property type="match status" value="1"/>
</dbReference>
<evidence type="ECO:0000256" key="7">
    <source>
        <dbReference type="ARBA" id="ARBA00022759"/>
    </source>
</evidence>
<dbReference type="PROSITE" id="PS50158">
    <property type="entry name" value="ZF_CCHC"/>
    <property type="match status" value="1"/>
</dbReference>
<keyword evidence="7" id="KW-0255">Endonuclease</keyword>
<dbReference type="GO" id="GO:0006508">
    <property type="term" value="P:proteolysis"/>
    <property type="evidence" value="ECO:0007669"/>
    <property type="project" value="UniProtKB-KW"/>
</dbReference>
<dbReference type="Pfam" id="PF25597">
    <property type="entry name" value="SH3_retrovirus"/>
    <property type="match status" value="1"/>
</dbReference>
<dbReference type="GO" id="GO:0003964">
    <property type="term" value="F:RNA-directed DNA polymerase activity"/>
    <property type="evidence" value="ECO:0007669"/>
    <property type="project" value="UniProtKB-KW"/>
</dbReference>
<evidence type="ECO:0000256" key="12">
    <source>
        <dbReference type="ARBA" id="ARBA00022918"/>
    </source>
</evidence>
<keyword evidence="13" id="KW-0239">DNA-directed DNA polymerase</keyword>
<dbReference type="PROSITE" id="PS50994">
    <property type="entry name" value="INTEGRASE"/>
    <property type="match status" value="1"/>
</dbReference>
<keyword evidence="14" id="KW-0917">Virion maturation</keyword>
<dbReference type="GO" id="GO:0015074">
    <property type="term" value="P:DNA integration"/>
    <property type="evidence" value="ECO:0007669"/>
    <property type="project" value="UniProtKB-KW"/>
</dbReference>
<evidence type="ECO:0000313" key="20">
    <source>
        <dbReference type="EMBL" id="KAI5332436.1"/>
    </source>
</evidence>
<keyword evidence="2" id="KW-1188">Viral release from host cell</keyword>
<comment type="function">
    <text evidence="1">The aspartyl protease (PR) mediates the proteolytic cleavages of the Gag and Gag-Pol polyproteins after assembly of the VLP.</text>
</comment>
<keyword evidence="12" id="KW-0695">RNA-directed DNA polymerase</keyword>
<dbReference type="PANTHER" id="PTHR42648:SF11">
    <property type="entry name" value="TRANSPOSON TY4-P GAG-POL POLYPROTEIN"/>
    <property type="match status" value="1"/>
</dbReference>
<evidence type="ECO:0000256" key="10">
    <source>
        <dbReference type="ARBA" id="ARBA00022842"/>
    </source>
</evidence>
<evidence type="ECO:0000256" key="17">
    <source>
        <dbReference type="SAM" id="MobiDB-lite"/>
    </source>
</evidence>
<keyword evidence="16" id="KW-0863">Zinc-finger</keyword>
<evidence type="ECO:0000256" key="15">
    <source>
        <dbReference type="ARBA" id="ARBA00023172"/>
    </source>
</evidence>
<dbReference type="EMBL" id="JAJFAZ020000004">
    <property type="protein sequence ID" value="KAI5332436.1"/>
    <property type="molecule type" value="Genomic_DNA"/>
</dbReference>
<keyword evidence="9" id="KW-0067">ATP-binding</keyword>
<keyword evidence="11" id="KW-0229">DNA integration</keyword>
<evidence type="ECO:0000256" key="14">
    <source>
        <dbReference type="ARBA" id="ARBA00023113"/>
    </source>
</evidence>
<dbReference type="InterPro" id="IPR001878">
    <property type="entry name" value="Znf_CCHC"/>
</dbReference>
<keyword evidence="13" id="KW-0548">Nucleotidyltransferase</keyword>
<keyword evidence="21" id="KW-1185">Reference proteome</keyword>
<keyword evidence="16" id="KW-0862">Zinc</keyword>
<keyword evidence="8" id="KW-0378">Hydrolase</keyword>